<accession>A0A250JYP8</accession>
<evidence type="ECO:0000313" key="4">
    <source>
        <dbReference type="Proteomes" id="UP000217343"/>
    </source>
</evidence>
<keyword evidence="4" id="KW-1185">Reference proteome</keyword>
<dbReference type="InterPro" id="IPR010415">
    <property type="entry name" value="LpxI_C"/>
</dbReference>
<evidence type="ECO:0000259" key="1">
    <source>
        <dbReference type="Pfam" id="PF06230"/>
    </source>
</evidence>
<dbReference type="InterPro" id="IPR041255">
    <property type="entry name" value="LpxI_N"/>
</dbReference>
<gene>
    <name evidence="3" type="ORF">MYMAC_004621</name>
</gene>
<dbReference type="Gene3D" id="3.40.140.80">
    <property type="match status" value="1"/>
</dbReference>
<dbReference type="KEGG" id="mmas:MYMAC_004621"/>
<reference evidence="3 4" key="1">
    <citation type="submission" date="2017-06" db="EMBL/GenBank/DDBJ databases">
        <title>Sequencing and comparative analysis of myxobacterial genomes.</title>
        <authorList>
            <person name="Rupp O."/>
            <person name="Goesmann A."/>
            <person name="Sogaard-Andersen L."/>
        </authorList>
    </citation>
    <scope>NUCLEOTIDE SEQUENCE [LARGE SCALE GENOMIC DNA]</scope>
    <source>
        <strain evidence="3 4">DSM 14697</strain>
    </source>
</reference>
<feature type="domain" description="LpxI C-terminal" evidence="1">
    <location>
        <begin position="135"/>
        <end position="265"/>
    </location>
</feature>
<dbReference type="PANTHER" id="PTHR39962">
    <property type="entry name" value="BLL4848 PROTEIN"/>
    <property type="match status" value="1"/>
</dbReference>
<dbReference type="Pfam" id="PF06230">
    <property type="entry name" value="LpxI_C"/>
    <property type="match status" value="1"/>
</dbReference>
<dbReference type="InterPro" id="IPR053174">
    <property type="entry name" value="LpxI"/>
</dbReference>
<name>A0A250JYP8_9BACT</name>
<proteinExistence type="predicted"/>
<protein>
    <recommendedName>
        <fullName evidence="5">UDP-2,3-diacylglucosamine pyrophosphatase</fullName>
    </recommendedName>
</protein>
<dbReference type="Pfam" id="PF17930">
    <property type="entry name" value="LpxI_N"/>
    <property type="match status" value="1"/>
</dbReference>
<dbReference type="Proteomes" id="UP000217343">
    <property type="component" value="Chromosome"/>
</dbReference>
<dbReference type="AlphaFoldDB" id="A0A250JYP8"/>
<dbReference type="OrthoDB" id="9789836at2"/>
<dbReference type="RefSeq" id="WP_095959689.1">
    <property type="nucleotide sequence ID" value="NZ_CP022203.1"/>
</dbReference>
<dbReference type="Gene3D" id="3.40.50.20">
    <property type="match status" value="1"/>
</dbReference>
<dbReference type="EMBL" id="CP022203">
    <property type="protein sequence ID" value="ATB48984.1"/>
    <property type="molecule type" value="Genomic_DNA"/>
</dbReference>
<feature type="domain" description="LpxI N-terminal" evidence="2">
    <location>
        <begin position="3"/>
        <end position="131"/>
    </location>
</feature>
<evidence type="ECO:0008006" key="5">
    <source>
        <dbReference type="Google" id="ProtNLM"/>
    </source>
</evidence>
<evidence type="ECO:0000259" key="2">
    <source>
        <dbReference type="Pfam" id="PF17930"/>
    </source>
</evidence>
<dbReference type="PANTHER" id="PTHR39962:SF1">
    <property type="entry name" value="LPXI FAMILY PROTEIN"/>
    <property type="match status" value="1"/>
</dbReference>
<evidence type="ECO:0000313" key="3">
    <source>
        <dbReference type="EMBL" id="ATB48984.1"/>
    </source>
</evidence>
<dbReference type="InterPro" id="IPR043167">
    <property type="entry name" value="LpxI_C_sf"/>
</dbReference>
<sequence>MERIGLIAGNGRLPFLFARAARKKGLEVVAVAHRGETDPALASEVDRLTWVRVGQVDRIQKAFRDAGVKQAAMAGGIGRVRALAEARPDLGAVRIISRLRSFRDDALLRAVASDFESRGVTIIAPTDFLGEVLCPEGHLAGPRLHPAQQKDVALGREVAVLLGQADVGQTVVVHNGHVLALEAVEGTDEAIRRGGRLGGNSGAVVVKRCKPQQDLRFDLPAVGPRTLEVMQEVGARVLALEVGRTVLLDAPALFKGAEAAGITIVGVP</sequence>
<organism evidence="3 4">
    <name type="scientific">Corallococcus macrosporus DSM 14697</name>
    <dbReference type="NCBI Taxonomy" id="1189310"/>
    <lineage>
        <taxon>Bacteria</taxon>
        <taxon>Pseudomonadati</taxon>
        <taxon>Myxococcota</taxon>
        <taxon>Myxococcia</taxon>
        <taxon>Myxococcales</taxon>
        <taxon>Cystobacterineae</taxon>
        <taxon>Myxococcaceae</taxon>
        <taxon>Corallococcus</taxon>
    </lineage>
</organism>